<keyword evidence="1" id="KW-0732">Signal</keyword>
<gene>
    <name evidence="2" type="ORF">FSCOSCO3_A023568</name>
</gene>
<evidence type="ECO:0000313" key="2">
    <source>
        <dbReference type="EMBL" id="CAK6981275.1"/>
    </source>
</evidence>
<keyword evidence="3" id="KW-1185">Reference proteome</keyword>
<dbReference type="EMBL" id="CAWUFR010000800">
    <property type="protein sequence ID" value="CAK6981275.1"/>
    <property type="molecule type" value="Genomic_DNA"/>
</dbReference>
<protein>
    <submittedName>
        <fullName evidence="2">Uncharacterized protein LOC128368293</fullName>
    </submittedName>
</protein>
<proteinExistence type="predicted"/>
<dbReference type="Proteomes" id="UP001314229">
    <property type="component" value="Unassembled WGS sequence"/>
</dbReference>
<comment type="caution">
    <text evidence="2">The sequence shown here is derived from an EMBL/GenBank/DDBJ whole genome shotgun (WGS) entry which is preliminary data.</text>
</comment>
<feature type="signal peptide" evidence="1">
    <location>
        <begin position="1"/>
        <end position="18"/>
    </location>
</feature>
<sequence length="277" mass="29624">MLIFILLLSLAAVSHVSGGVPFTTSTNIDIKSCPIVFFGKVYQNLYVDTADNKVSVCFKGPRSTSNNDCVLVDKSGGINKGEWVTRTRLYAPGSDAHKDLPQLTGTATCYTFIKLFKDDSEYDVDVQVDGKKVDTWKTQVRGSSVYKDASACTHAGALLLPNKGLCESGSSVTCSASAELKSSPCGSGEKCEGEGQCVKPSPKDAVCTVTGSTVIDVDGNAASVPDRCAYTLLSESGIKLQAVFQDRRRKDISFLDHVILHLDKDVNIHLGQGGRVT</sequence>
<accession>A0AAV1QDM0</accession>
<evidence type="ECO:0000256" key="1">
    <source>
        <dbReference type="SAM" id="SignalP"/>
    </source>
</evidence>
<evidence type="ECO:0000313" key="3">
    <source>
        <dbReference type="Proteomes" id="UP001314229"/>
    </source>
</evidence>
<feature type="non-terminal residue" evidence="2">
    <location>
        <position position="277"/>
    </location>
</feature>
<reference evidence="2 3" key="1">
    <citation type="submission" date="2024-01" db="EMBL/GenBank/DDBJ databases">
        <authorList>
            <person name="Alioto T."/>
            <person name="Alioto T."/>
            <person name="Gomez Garrido J."/>
        </authorList>
    </citation>
    <scope>NUCLEOTIDE SEQUENCE [LARGE SCALE GENOMIC DNA]</scope>
</reference>
<dbReference type="AlphaFoldDB" id="A0AAV1QDM0"/>
<name>A0AAV1QDM0_SCOSC</name>
<organism evidence="2 3">
    <name type="scientific">Scomber scombrus</name>
    <name type="common">Atlantic mackerel</name>
    <name type="synonym">Scomber vernalis</name>
    <dbReference type="NCBI Taxonomy" id="13677"/>
    <lineage>
        <taxon>Eukaryota</taxon>
        <taxon>Metazoa</taxon>
        <taxon>Chordata</taxon>
        <taxon>Craniata</taxon>
        <taxon>Vertebrata</taxon>
        <taxon>Euteleostomi</taxon>
        <taxon>Actinopterygii</taxon>
        <taxon>Neopterygii</taxon>
        <taxon>Teleostei</taxon>
        <taxon>Neoteleostei</taxon>
        <taxon>Acanthomorphata</taxon>
        <taxon>Pelagiaria</taxon>
        <taxon>Scombriformes</taxon>
        <taxon>Scombridae</taxon>
        <taxon>Scomber</taxon>
    </lineage>
</organism>
<feature type="chain" id="PRO_5043516719" evidence="1">
    <location>
        <begin position="19"/>
        <end position="277"/>
    </location>
</feature>